<comment type="caution">
    <text evidence="1">The sequence shown here is derived from an EMBL/GenBank/DDBJ whole genome shotgun (WGS) entry which is preliminary data.</text>
</comment>
<reference evidence="1" key="1">
    <citation type="journal article" date="2014" name="Int. J. Syst. Evol. Microbiol.">
        <title>Complete genome sequence of Corynebacterium casei LMG S-19264T (=DSM 44701T), isolated from a smear-ripened cheese.</title>
        <authorList>
            <consortium name="US DOE Joint Genome Institute (JGI-PGF)"/>
            <person name="Walter F."/>
            <person name="Albersmeier A."/>
            <person name="Kalinowski J."/>
            <person name="Ruckert C."/>
        </authorList>
    </citation>
    <scope>NUCLEOTIDE SEQUENCE</scope>
    <source>
        <strain evidence="1">CGMCC 1.12813</strain>
    </source>
</reference>
<keyword evidence="2" id="KW-1185">Reference proteome</keyword>
<dbReference type="Pfam" id="PF16264">
    <property type="entry name" value="SatD"/>
    <property type="match status" value="1"/>
</dbReference>
<organism evidence="1 2">
    <name type="scientific">Conyzicola nivalis</name>
    <dbReference type="NCBI Taxonomy" id="1477021"/>
    <lineage>
        <taxon>Bacteria</taxon>
        <taxon>Bacillati</taxon>
        <taxon>Actinomycetota</taxon>
        <taxon>Actinomycetes</taxon>
        <taxon>Micrococcales</taxon>
        <taxon>Microbacteriaceae</taxon>
        <taxon>Conyzicola</taxon>
    </lineage>
</organism>
<dbReference type="InterPro" id="IPR032580">
    <property type="entry name" value="SatD"/>
</dbReference>
<name>A0A916SI80_9MICO</name>
<evidence type="ECO:0000313" key="2">
    <source>
        <dbReference type="Proteomes" id="UP000606922"/>
    </source>
</evidence>
<evidence type="ECO:0000313" key="1">
    <source>
        <dbReference type="EMBL" id="GGB00659.1"/>
    </source>
</evidence>
<sequence length="217" mass="23026">MDAPANAVAVIVDVSKSRAHADRRELQRQIEAAFGRVNDLVTANQPLQPTVGDEFQAAYADLTTALSATLLARLSLPEGVDCRFGLGLGELATIGTGVAGALQDGSAWWAARRAIDEARRHEYSKLGFVRTWFRAAEPSSTEALVNAYLLGRDQIVTAMNPRARRLLLGQLLGETQGVLAQQEGITQSAVSQNLARSGANAVIAGEALLLETSGVFG</sequence>
<evidence type="ECO:0008006" key="3">
    <source>
        <dbReference type="Google" id="ProtNLM"/>
    </source>
</evidence>
<accession>A0A916SI80</accession>
<dbReference type="RefSeq" id="WP_188509926.1">
    <property type="nucleotide sequence ID" value="NZ_BMGB01000001.1"/>
</dbReference>
<dbReference type="AlphaFoldDB" id="A0A916SI80"/>
<protein>
    <recommendedName>
        <fullName evidence="3">SatD family protein</fullName>
    </recommendedName>
</protein>
<gene>
    <name evidence="1" type="ORF">GCM10010979_13950</name>
</gene>
<reference evidence="1" key="2">
    <citation type="submission" date="2020-09" db="EMBL/GenBank/DDBJ databases">
        <authorList>
            <person name="Sun Q."/>
            <person name="Zhou Y."/>
        </authorList>
    </citation>
    <scope>NUCLEOTIDE SEQUENCE</scope>
    <source>
        <strain evidence="1">CGMCC 1.12813</strain>
    </source>
</reference>
<proteinExistence type="predicted"/>
<dbReference type="Proteomes" id="UP000606922">
    <property type="component" value="Unassembled WGS sequence"/>
</dbReference>
<dbReference type="EMBL" id="BMGB01000001">
    <property type="protein sequence ID" value="GGB00659.1"/>
    <property type="molecule type" value="Genomic_DNA"/>
</dbReference>